<dbReference type="EMBL" id="JABXXO010000012">
    <property type="protein sequence ID" value="KAF7762641.1"/>
    <property type="molecule type" value="Genomic_DNA"/>
</dbReference>
<proteinExistence type="predicted"/>
<reference evidence="1 2" key="1">
    <citation type="journal article" name="Sci. Rep.">
        <title>Telomere-to-telomere assembled and centromere annotated genomes of the two main subspecies of the button mushroom Agaricus bisporus reveal especially polymorphic chromosome ends.</title>
        <authorList>
            <person name="Sonnenberg A.S.M."/>
            <person name="Sedaghat-Telgerd N."/>
            <person name="Lavrijssen B."/>
            <person name="Ohm R.A."/>
            <person name="Hendrickx P.M."/>
            <person name="Scholtmeijer K."/>
            <person name="Baars J.J.P."/>
            <person name="van Peer A."/>
        </authorList>
    </citation>
    <scope>NUCLEOTIDE SEQUENCE [LARGE SCALE GENOMIC DNA]</scope>
    <source>
        <strain evidence="1 2">H119_p4</strain>
    </source>
</reference>
<evidence type="ECO:0000313" key="2">
    <source>
        <dbReference type="Proteomes" id="UP000629468"/>
    </source>
</evidence>
<organism evidence="1 2">
    <name type="scientific">Agaricus bisporus var. burnettii</name>
    <dbReference type="NCBI Taxonomy" id="192524"/>
    <lineage>
        <taxon>Eukaryota</taxon>
        <taxon>Fungi</taxon>
        <taxon>Dikarya</taxon>
        <taxon>Basidiomycota</taxon>
        <taxon>Agaricomycotina</taxon>
        <taxon>Agaricomycetes</taxon>
        <taxon>Agaricomycetidae</taxon>
        <taxon>Agaricales</taxon>
        <taxon>Agaricineae</taxon>
        <taxon>Agaricaceae</taxon>
        <taxon>Agaricus</taxon>
    </lineage>
</organism>
<accession>A0A8H7EY01</accession>
<gene>
    <name evidence="1" type="ORF">Agabi119p4_9234</name>
</gene>
<evidence type="ECO:0000313" key="1">
    <source>
        <dbReference type="EMBL" id="KAF7762641.1"/>
    </source>
</evidence>
<comment type="caution">
    <text evidence="1">The sequence shown here is derived from an EMBL/GenBank/DDBJ whole genome shotgun (WGS) entry which is preliminary data.</text>
</comment>
<dbReference type="Proteomes" id="UP000629468">
    <property type="component" value="Unassembled WGS sequence"/>
</dbReference>
<name>A0A8H7EY01_AGABI</name>
<sequence>MNRGMTWQGSSITSICTANDNQNRTPATVIGSKFDSHPPISCLVLAIVNCQNISSQSNTVVERPVIQLGMCFSFDTC</sequence>
<dbReference type="AlphaFoldDB" id="A0A8H7EY01"/>
<protein>
    <submittedName>
        <fullName evidence="1">Uncharacterized protein</fullName>
    </submittedName>
</protein>